<dbReference type="SUPFAM" id="SSF46689">
    <property type="entry name" value="Homeodomain-like"/>
    <property type="match status" value="1"/>
</dbReference>
<keyword evidence="4" id="KW-0812">Transmembrane</keyword>
<keyword evidence="1" id="KW-0805">Transcription regulation</keyword>
<dbReference type="Pfam" id="PF12833">
    <property type="entry name" value="HTH_18"/>
    <property type="match status" value="1"/>
</dbReference>
<sequence length="537" mass="62683">MLHSQSNKQDSIAVNKYNYYKLIDKDSTLHYINILKKSNDRCIKFTGQIAHANFAYREGKFQSSEDEIISLLKGIKDSTTRDRCLDKIMINAYSRLFWIYKNRYQLLKAFETTKKIENEILSNTSLSSSNKQRLFLSNKANMANLKIELGLYKEAIKILKEVDLEISKLIPKLKNEKLYNSLIFKSSTLNLIGNSFLEQSKNENDISLDSAQAYYNKAYEVTKSFSPQHKNSHALYELRSIKVLLKQKRYKQALRIIKGQAIASEEINVKQDLNFLKAITFYNLNELDSSKSYSYKFLKFKKQTPNTEKNKIVILNILGEIYKNSRQMDSAYKYSDLAINEFNTLNKNRSEANNSHYLYDFERVQELNDELLIKENAKRNLVIFILSSVIILFIVFIIRFYRKGKKFTEAFTVSKKEYSIDKSLEKKILSELANFEKSTLYLDQEFNIKVLAKHFKTNTTYLSSIVNEKKGKTFKQYIGELRINFLIQKLQSDTMLRKYTVQALAEEIGYSNASAFARAFKKQTGKTPTEFLKELNN</sequence>
<keyword evidence="4" id="KW-0472">Membrane</keyword>
<evidence type="ECO:0000256" key="4">
    <source>
        <dbReference type="SAM" id="Phobius"/>
    </source>
</evidence>
<dbReference type="EMBL" id="JBHULH010000008">
    <property type="protein sequence ID" value="MFD2568194.1"/>
    <property type="molecule type" value="Genomic_DNA"/>
</dbReference>
<evidence type="ECO:0000256" key="1">
    <source>
        <dbReference type="ARBA" id="ARBA00023015"/>
    </source>
</evidence>
<keyword evidence="3" id="KW-0804">Transcription</keyword>
<dbReference type="PRINTS" id="PR00032">
    <property type="entry name" value="HTHARAC"/>
</dbReference>
<dbReference type="PROSITE" id="PS01124">
    <property type="entry name" value="HTH_ARAC_FAMILY_2"/>
    <property type="match status" value="1"/>
</dbReference>
<evidence type="ECO:0000259" key="5">
    <source>
        <dbReference type="PROSITE" id="PS01124"/>
    </source>
</evidence>
<keyword evidence="7" id="KW-1185">Reference proteome</keyword>
<dbReference type="Gene3D" id="1.25.40.10">
    <property type="entry name" value="Tetratricopeptide repeat domain"/>
    <property type="match status" value="1"/>
</dbReference>
<dbReference type="Proteomes" id="UP001597508">
    <property type="component" value="Unassembled WGS sequence"/>
</dbReference>
<gene>
    <name evidence="6" type="ORF">ACFSRZ_12480</name>
</gene>
<keyword evidence="4" id="KW-1133">Transmembrane helix</keyword>
<dbReference type="PANTHER" id="PTHR43280:SF2">
    <property type="entry name" value="HTH-TYPE TRANSCRIPTIONAL REGULATOR EXSA"/>
    <property type="match status" value="1"/>
</dbReference>
<dbReference type="SMART" id="SM00342">
    <property type="entry name" value="HTH_ARAC"/>
    <property type="match status" value="1"/>
</dbReference>
<dbReference type="InterPro" id="IPR011990">
    <property type="entry name" value="TPR-like_helical_dom_sf"/>
</dbReference>
<dbReference type="InterPro" id="IPR009057">
    <property type="entry name" value="Homeodomain-like_sf"/>
</dbReference>
<dbReference type="PANTHER" id="PTHR43280">
    <property type="entry name" value="ARAC-FAMILY TRANSCRIPTIONAL REGULATOR"/>
    <property type="match status" value="1"/>
</dbReference>
<organism evidence="6 7">
    <name type="scientific">Pseudotenacibaculum haliotis</name>
    <dbReference type="NCBI Taxonomy" id="1862138"/>
    <lineage>
        <taxon>Bacteria</taxon>
        <taxon>Pseudomonadati</taxon>
        <taxon>Bacteroidota</taxon>
        <taxon>Flavobacteriia</taxon>
        <taxon>Flavobacteriales</taxon>
        <taxon>Flavobacteriaceae</taxon>
        <taxon>Pseudotenacibaculum</taxon>
    </lineage>
</organism>
<evidence type="ECO:0000313" key="6">
    <source>
        <dbReference type="EMBL" id="MFD2568194.1"/>
    </source>
</evidence>
<reference evidence="7" key="1">
    <citation type="journal article" date="2019" name="Int. J. Syst. Evol. Microbiol.">
        <title>The Global Catalogue of Microorganisms (GCM) 10K type strain sequencing project: providing services to taxonomists for standard genome sequencing and annotation.</title>
        <authorList>
            <consortium name="The Broad Institute Genomics Platform"/>
            <consortium name="The Broad Institute Genome Sequencing Center for Infectious Disease"/>
            <person name="Wu L."/>
            <person name="Ma J."/>
        </authorList>
    </citation>
    <scope>NUCLEOTIDE SEQUENCE [LARGE SCALE GENOMIC DNA]</scope>
    <source>
        <strain evidence="7">KCTC 52127</strain>
    </source>
</reference>
<evidence type="ECO:0000256" key="2">
    <source>
        <dbReference type="ARBA" id="ARBA00023125"/>
    </source>
</evidence>
<accession>A0ABW5LUD0</accession>
<dbReference type="InterPro" id="IPR020449">
    <property type="entry name" value="Tscrpt_reg_AraC-type_HTH"/>
</dbReference>
<evidence type="ECO:0000256" key="3">
    <source>
        <dbReference type="ARBA" id="ARBA00023163"/>
    </source>
</evidence>
<dbReference type="InterPro" id="IPR018060">
    <property type="entry name" value="HTH_AraC"/>
</dbReference>
<feature type="domain" description="HTH araC/xylS-type" evidence="5">
    <location>
        <begin position="430"/>
        <end position="534"/>
    </location>
</feature>
<name>A0ABW5LUD0_9FLAO</name>
<feature type="transmembrane region" description="Helical" evidence="4">
    <location>
        <begin position="381"/>
        <end position="401"/>
    </location>
</feature>
<keyword evidence="2" id="KW-0238">DNA-binding</keyword>
<proteinExistence type="predicted"/>
<protein>
    <submittedName>
        <fullName evidence="6">Helix-turn-helix domain-containing protein</fullName>
    </submittedName>
</protein>
<evidence type="ECO:0000313" key="7">
    <source>
        <dbReference type="Proteomes" id="UP001597508"/>
    </source>
</evidence>
<comment type="caution">
    <text evidence="6">The sequence shown here is derived from an EMBL/GenBank/DDBJ whole genome shotgun (WGS) entry which is preliminary data.</text>
</comment>
<dbReference type="Gene3D" id="1.10.10.60">
    <property type="entry name" value="Homeodomain-like"/>
    <property type="match status" value="2"/>
</dbReference>